<evidence type="ECO:0000313" key="3">
    <source>
        <dbReference type="Proteomes" id="UP000016568"/>
    </source>
</evidence>
<feature type="chain" id="PRO_5030177825" evidence="1">
    <location>
        <begin position="24"/>
        <end position="98"/>
    </location>
</feature>
<sequence>MCRLGLTGPSLALLAMTAGSAEAHPVRHGLPVPQQQPQRPHLVIVEDNGGFVIRCETPRGPQDTRFPRGAIPLGASIHIDRAALQPSNQKDIDHGEIR</sequence>
<dbReference type="RefSeq" id="WP_021690539.1">
    <property type="nucleotide sequence ID" value="NZ_BASZ01000006.1"/>
</dbReference>
<dbReference type="EMBL" id="BASZ01000006">
    <property type="protein sequence ID" value="GAD49634.1"/>
    <property type="molecule type" value="Genomic_DNA"/>
</dbReference>
<comment type="caution">
    <text evidence="2">The sequence shown here is derived from an EMBL/GenBank/DDBJ whole genome shotgun (WGS) entry which is preliminary data.</text>
</comment>
<organism evidence="2 3">
    <name type="scientific">Caenibius tardaugens NBRC 16725</name>
    <dbReference type="NCBI Taxonomy" id="1219035"/>
    <lineage>
        <taxon>Bacteria</taxon>
        <taxon>Pseudomonadati</taxon>
        <taxon>Pseudomonadota</taxon>
        <taxon>Alphaproteobacteria</taxon>
        <taxon>Sphingomonadales</taxon>
        <taxon>Erythrobacteraceae</taxon>
        <taxon>Caenibius</taxon>
    </lineage>
</organism>
<dbReference type="Proteomes" id="UP000016568">
    <property type="component" value="Unassembled WGS sequence"/>
</dbReference>
<proteinExistence type="predicted"/>
<keyword evidence="3" id="KW-1185">Reference proteome</keyword>
<protein>
    <submittedName>
        <fullName evidence="2">Uncharacterized protein</fullName>
    </submittedName>
</protein>
<dbReference type="KEGG" id="ntd:EGO55_19025"/>
<feature type="signal peptide" evidence="1">
    <location>
        <begin position="1"/>
        <end position="23"/>
    </location>
</feature>
<gene>
    <name evidence="2" type="ORF">NT2_06_00730</name>
</gene>
<dbReference type="OrthoDB" id="9931987at2"/>
<dbReference type="AlphaFoldDB" id="U2ZW77"/>
<name>U2ZW77_9SPHN</name>
<reference evidence="2 3" key="1">
    <citation type="submission" date="2013-09" db="EMBL/GenBank/DDBJ databases">
        <title>Whole genome shotgun sequence of Novosphingobium tardaugens NBRC 16725.</title>
        <authorList>
            <person name="Isaki S."/>
            <person name="Hosoyama A."/>
            <person name="Tsuchikane K."/>
            <person name="Katsumata H."/>
            <person name="Ando Y."/>
            <person name="Yamazaki S."/>
            <person name="Fujita N."/>
        </authorList>
    </citation>
    <scope>NUCLEOTIDE SEQUENCE [LARGE SCALE GENOMIC DNA]</scope>
    <source>
        <strain evidence="2 3">NBRC 16725</strain>
    </source>
</reference>
<evidence type="ECO:0000313" key="2">
    <source>
        <dbReference type="EMBL" id="GAD49634.1"/>
    </source>
</evidence>
<keyword evidence="1" id="KW-0732">Signal</keyword>
<evidence type="ECO:0000256" key="1">
    <source>
        <dbReference type="SAM" id="SignalP"/>
    </source>
</evidence>
<accession>U2ZW77</accession>